<evidence type="ECO:0000256" key="2">
    <source>
        <dbReference type="SAM" id="Phobius"/>
    </source>
</evidence>
<feature type="region of interest" description="Disordered" evidence="1">
    <location>
        <begin position="1"/>
        <end position="52"/>
    </location>
</feature>
<keyword evidence="2" id="KW-0812">Transmembrane</keyword>
<keyword evidence="2" id="KW-0472">Membrane</keyword>
<evidence type="ECO:0000256" key="1">
    <source>
        <dbReference type="SAM" id="MobiDB-lite"/>
    </source>
</evidence>
<feature type="compositionally biased region" description="Basic and acidic residues" evidence="1">
    <location>
        <begin position="1"/>
        <end position="31"/>
    </location>
</feature>
<dbReference type="RefSeq" id="WP_345601718.1">
    <property type="nucleotide sequence ID" value="NZ_BAABLT010000047.1"/>
</dbReference>
<reference evidence="4" key="1">
    <citation type="journal article" date="2019" name="Int. J. Syst. Evol. Microbiol.">
        <title>The Global Catalogue of Microorganisms (GCM) 10K type strain sequencing project: providing services to taxonomists for standard genome sequencing and annotation.</title>
        <authorList>
            <consortium name="The Broad Institute Genomics Platform"/>
            <consortium name="The Broad Institute Genome Sequencing Center for Infectious Disease"/>
            <person name="Wu L."/>
            <person name="Ma J."/>
        </authorList>
    </citation>
    <scope>NUCLEOTIDE SEQUENCE [LARGE SCALE GENOMIC DNA]</scope>
    <source>
        <strain evidence="4">CCUG 56401</strain>
    </source>
</reference>
<evidence type="ECO:0000313" key="4">
    <source>
        <dbReference type="Proteomes" id="UP001597018"/>
    </source>
</evidence>
<proteinExistence type="predicted"/>
<protein>
    <recommendedName>
        <fullName evidence="5">4-amino-4-deoxy-L-arabinose transferase</fullName>
    </recommendedName>
</protein>
<feature type="transmembrane region" description="Helical" evidence="2">
    <location>
        <begin position="195"/>
        <end position="216"/>
    </location>
</feature>
<name>A0ABW3FZL5_9PSEU</name>
<feature type="transmembrane region" description="Helical" evidence="2">
    <location>
        <begin position="323"/>
        <end position="340"/>
    </location>
</feature>
<feature type="transmembrane region" description="Helical" evidence="2">
    <location>
        <begin position="56"/>
        <end position="78"/>
    </location>
</feature>
<keyword evidence="2" id="KW-1133">Transmembrane helix</keyword>
<gene>
    <name evidence="3" type="ORF">ACFQ16_27930</name>
</gene>
<sequence length="638" mass="64199">MEHGAREEDSAAEREVPPRCEESEEVADRTAAKPSPVPRGAADPASAPPRRPGARALIAPAAVAVALVVVALVTNGALAAEPRFGGVLHGGRLLPVGDLATTWRDYLSAWHPVDGGTGAPASPALLVLALLGSVLGGPSVVVAALLLFDMPLAGLTAYAATRRLPVARRWRAVGAVAYGLLPVAASSAAQGRLDVVVAHVLVPPVLAGIASVLGLTEPKTGQWLGSACLTSLGAAVLGAFSPLLHLAVLVLALIGYVATPGAAERRRAAGVAAVVLLSVACLLPWPTVLFRDPAILLRGPGAQVAEPPAGPWLLALSPDGTPAGWSGAVVVLAAVTALVLAPSRRMVPGVVVAAVGWALAAVVGSASTTPIGGAPTPGWAGAPLVLAAAGCVWVVLSAGAPRVPVRALVPVLVTGLVLLASGAAWAGAVGPLRAGGGAALPGTVLVLPTGTAPARLLEPGHPRFGDDDLVPVPTAVDWLNGVRADLRSGDAGRVRSAIASAAARGAEFVATPDAARIRDLAGDLVTDRSGLVDGTPLLHLELPSSPVKLLGPDLARHARTEAAPAPEARPLPVEGRPPHVAFRVSEGGLGRTLLLGAENEPGWRAVVDGREFPLATAWGHQVAVPLPARAAEVEVDYT</sequence>
<evidence type="ECO:0008006" key="5">
    <source>
        <dbReference type="Google" id="ProtNLM"/>
    </source>
</evidence>
<feature type="transmembrane region" description="Helical" evidence="2">
    <location>
        <begin position="347"/>
        <end position="366"/>
    </location>
</feature>
<feature type="transmembrane region" description="Helical" evidence="2">
    <location>
        <begin position="408"/>
        <end position="428"/>
    </location>
</feature>
<comment type="caution">
    <text evidence="3">The sequence shown here is derived from an EMBL/GenBank/DDBJ whole genome shotgun (WGS) entry which is preliminary data.</text>
</comment>
<organism evidence="3 4">
    <name type="scientific">Saccharopolyspora rosea</name>
    <dbReference type="NCBI Taxonomy" id="524884"/>
    <lineage>
        <taxon>Bacteria</taxon>
        <taxon>Bacillati</taxon>
        <taxon>Actinomycetota</taxon>
        <taxon>Actinomycetes</taxon>
        <taxon>Pseudonocardiales</taxon>
        <taxon>Pseudonocardiaceae</taxon>
        <taxon>Saccharopolyspora</taxon>
    </lineage>
</organism>
<evidence type="ECO:0000313" key="3">
    <source>
        <dbReference type="EMBL" id="MFD0923590.1"/>
    </source>
</evidence>
<feature type="transmembrane region" description="Helical" evidence="2">
    <location>
        <begin position="378"/>
        <end position="396"/>
    </location>
</feature>
<dbReference type="EMBL" id="JBHTIW010000037">
    <property type="protein sequence ID" value="MFD0923590.1"/>
    <property type="molecule type" value="Genomic_DNA"/>
</dbReference>
<keyword evidence="4" id="KW-1185">Reference proteome</keyword>
<dbReference type="Proteomes" id="UP001597018">
    <property type="component" value="Unassembled WGS sequence"/>
</dbReference>
<feature type="transmembrane region" description="Helical" evidence="2">
    <location>
        <begin position="124"/>
        <end position="148"/>
    </location>
</feature>
<accession>A0ABW3FZL5</accession>
<feature type="transmembrane region" description="Helical" evidence="2">
    <location>
        <begin position="270"/>
        <end position="290"/>
    </location>
</feature>